<evidence type="ECO:0000256" key="4">
    <source>
        <dbReference type="RuleBase" id="RU361153"/>
    </source>
</evidence>
<feature type="signal peptide" evidence="5">
    <location>
        <begin position="1"/>
        <end position="27"/>
    </location>
</feature>
<reference evidence="7 8" key="1">
    <citation type="submission" date="2016-10" db="EMBL/GenBank/DDBJ databases">
        <authorList>
            <person name="de Groot N.N."/>
        </authorList>
    </citation>
    <scope>NUCLEOTIDE SEQUENCE [LARGE SCALE GENOMIC DNA]</scope>
    <source>
        <strain evidence="7 8">CGMCC 1.10228</strain>
    </source>
</reference>
<evidence type="ECO:0000256" key="3">
    <source>
        <dbReference type="ARBA" id="ARBA00023295"/>
    </source>
</evidence>
<dbReference type="RefSeq" id="WP_093272820.1">
    <property type="nucleotide sequence ID" value="NZ_FNDD01000009.1"/>
</dbReference>
<evidence type="ECO:0000313" key="8">
    <source>
        <dbReference type="Proteomes" id="UP000198854"/>
    </source>
</evidence>
<feature type="domain" description="Glycoside hydrolase family 5" evidence="6">
    <location>
        <begin position="72"/>
        <end position="325"/>
    </location>
</feature>
<dbReference type="InterPro" id="IPR001547">
    <property type="entry name" value="Glyco_hydro_5"/>
</dbReference>
<dbReference type="GO" id="GO:0009251">
    <property type="term" value="P:glucan catabolic process"/>
    <property type="evidence" value="ECO:0007669"/>
    <property type="project" value="TreeGrafter"/>
</dbReference>
<evidence type="ECO:0000256" key="1">
    <source>
        <dbReference type="ARBA" id="ARBA00022729"/>
    </source>
</evidence>
<organism evidence="7 8">
    <name type="scientific">Vibrio xiamenensis</name>
    <dbReference type="NCBI Taxonomy" id="861298"/>
    <lineage>
        <taxon>Bacteria</taxon>
        <taxon>Pseudomonadati</taxon>
        <taxon>Pseudomonadota</taxon>
        <taxon>Gammaproteobacteria</taxon>
        <taxon>Vibrionales</taxon>
        <taxon>Vibrionaceae</taxon>
        <taxon>Vibrio</taxon>
    </lineage>
</organism>
<comment type="similarity">
    <text evidence="4">Belongs to the glycosyl hydrolase 5 (cellulase A) family.</text>
</comment>
<dbReference type="OrthoDB" id="9800955at2"/>
<gene>
    <name evidence="7" type="ORF">SAMN04488136_109146</name>
</gene>
<dbReference type="PANTHER" id="PTHR31297">
    <property type="entry name" value="GLUCAN ENDO-1,6-BETA-GLUCOSIDASE B"/>
    <property type="match status" value="1"/>
</dbReference>
<proteinExistence type="inferred from homology"/>
<dbReference type="InterPro" id="IPR018087">
    <property type="entry name" value="Glyco_hydro_5_CS"/>
</dbReference>
<keyword evidence="2 4" id="KW-0378">Hydrolase</keyword>
<feature type="chain" id="PRO_5011683903" evidence="5">
    <location>
        <begin position="28"/>
        <end position="348"/>
    </location>
</feature>
<dbReference type="EMBL" id="FNDD01000009">
    <property type="protein sequence ID" value="SDH15990.1"/>
    <property type="molecule type" value="Genomic_DNA"/>
</dbReference>
<dbReference type="GO" id="GO:0009986">
    <property type="term" value="C:cell surface"/>
    <property type="evidence" value="ECO:0007669"/>
    <property type="project" value="TreeGrafter"/>
</dbReference>
<dbReference type="SUPFAM" id="SSF51445">
    <property type="entry name" value="(Trans)glycosidases"/>
    <property type="match status" value="1"/>
</dbReference>
<dbReference type="Proteomes" id="UP000198854">
    <property type="component" value="Unassembled WGS sequence"/>
</dbReference>
<sequence length="348" mass="40262">MKLKANQLISMLFACLMLILGAGHSYAQDTDEDDSSVYKDAFYWNNLLGRGVNLDNALVVKDGEIRALAENQLELIASAGFQSVRLPARWSNYTSNEEPYTIQESYFKRVDQLIEEALAHKLIPIIDIHQYSELMKSPTTEEARFLAMWKQISERYADYSSKLYFELLNEPSNSMVGAQWNKTLTKAIKIIRKTNPKRALLVGPGGYNAISHLDALELPRTDRNIIVTLHYYSPFYFTHQGAYWVGEQAEEWLGSSWMGTEKQQAQISGDFDKAQAWSLRYNRPIHIGEFGSYEKANMKSRVRWTAYVRQEAEKRNFSWAYWEFCYGYGIYDRANKEWHSELVGALML</sequence>
<evidence type="ECO:0000256" key="2">
    <source>
        <dbReference type="ARBA" id="ARBA00022801"/>
    </source>
</evidence>
<evidence type="ECO:0000259" key="6">
    <source>
        <dbReference type="Pfam" id="PF00150"/>
    </source>
</evidence>
<evidence type="ECO:0000313" key="7">
    <source>
        <dbReference type="EMBL" id="SDH15990.1"/>
    </source>
</evidence>
<accession>A0A1G8A6H5</accession>
<dbReference type="PROSITE" id="PS51257">
    <property type="entry name" value="PROKAR_LIPOPROTEIN"/>
    <property type="match status" value="1"/>
</dbReference>
<dbReference type="STRING" id="861298.SAMN04488136_109146"/>
<name>A0A1G8A6H5_9VIBR</name>
<keyword evidence="8" id="KW-1185">Reference proteome</keyword>
<evidence type="ECO:0000256" key="5">
    <source>
        <dbReference type="SAM" id="SignalP"/>
    </source>
</evidence>
<dbReference type="Pfam" id="PF00150">
    <property type="entry name" value="Cellulase"/>
    <property type="match status" value="1"/>
</dbReference>
<dbReference type="InterPro" id="IPR017853">
    <property type="entry name" value="GH"/>
</dbReference>
<protein>
    <submittedName>
        <fullName evidence="7">Cellulase family 5</fullName>
    </submittedName>
</protein>
<keyword evidence="3 4" id="KW-0326">Glycosidase</keyword>
<dbReference type="Gene3D" id="3.20.20.80">
    <property type="entry name" value="Glycosidases"/>
    <property type="match status" value="1"/>
</dbReference>
<dbReference type="AlphaFoldDB" id="A0A1G8A6H5"/>
<dbReference type="GO" id="GO:0005576">
    <property type="term" value="C:extracellular region"/>
    <property type="evidence" value="ECO:0007669"/>
    <property type="project" value="TreeGrafter"/>
</dbReference>
<keyword evidence="1 5" id="KW-0732">Signal</keyword>
<dbReference type="PROSITE" id="PS00659">
    <property type="entry name" value="GLYCOSYL_HYDROL_F5"/>
    <property type="match status" value="1"/>
</dbReference>
<dbReference type="GO" id="GO:0008422">
    <property type="term" value="F:beta-glucosidase activity"/>
    <property type="evidence" value="ECO:0007669"/>
    <property type="project" value="TreeGrafter"/>
</dbReference>
<dbReference type="InterPro" id="IPR050386">
    <property type="entry name" value="Glycosyl_hydrolase_5"/>
</dbReference>
<dbReference type="PANTHER" id="PTHR31297:SF17">
    <property type="entry name" value="ENDOGLUCANASE"/>
    <property type="match status" value="1"/>
</dbReference>